<evidence type="ECO:0000256" key="2">
    <source>
        <dbReference type="ARBA" id="ARBA00022448"/>
    </source>
</evidence>
<name>A0AAF0DU00_9BASI</name>
<dbReference type="PANTHER" id="PTHR43791">
    <property type="entry name" value="PERMEASE-RELATED"/>
    <property type="match status" value="1"/>
</dbReference>
<organism evidence="9 10">
    <name type="scientific">Malassezia brasiliensis</name>
    <dbReference type="NCBI Taxonomy" id="1821822"/>
    <lineage>
        <taxon>Eukaryota</taxon>
        <taxon>Fungi</taxon>
        <taxon>Dikarya</taxon>
        <taxon>Basidiomycota</taxon>
        <taxon>Ustilaginomycotina</taxon>
        <taxon>Malasseziomycetes</taxon>
        <taxon>Malasseziales</taxon>
        <taxon>Malasseziaceae</taxon>
        <taxon>Malassezia</taxon>
    </lineage>
</organism>
<evidence type="ECO:0000256" key="5">
    <source>
        <dbReference type="ARBA" id="ARBA00023136"/>
    </source>
</evidence>
<dbReference type="InterPro" id="IPR029063">
    <property type="entry name" value="SAM-dependent_MTases_sf"/>
</dbReference>
<sequence>MSSTIEDHDKASVLVLDVSHDMEHHAAHNGVAGLVREEDISEAERRHVLHKLDWLLLPLASGCVLLQMLDKTLINYANLMNFREDLGLEKQEYSWLGSIFYFGYLAGTPLHAVALQKFTLSPYISLVVIVWGVVLACHAAALSYGAFLAVRFFLGFFEAAINPGFILLTGRFYTRKEQVIRVAIWYSMNGWAMIVGGAMTYGILIHPAPTLNRWQEMFVGVGVITVSFGILCFFIMPSSPETTKYLNERQRGIAVLRVASNKSGIHDTHIKKYQVIEALTDIRLYIFFLAFCTVNITNGGISIFASQIITAFHFSNPKAALLGMCQGAGEVVAVVIGTVLFMWLGRRDVPCLFGYAVAIAGGVMMSVLDARYLLPYLNNKQHLLDIGSGAGTITVGFVGLVQRVTALEVSEEALDVTRKEAQQQKVSMDFVLGDIHRLPFPDNTFDVVHVHQVLQHVGDRVKAMKEMHRVVKPGGIVACRESIYSAFTGYPASEGLESWKKLYIDTVRLDNIGNSAEYLLPYLKKDQHLLDVGSGAGTITCDFVPIVNKVTALEMNEEAIGVTRAEAERRGMQLDYSVGDIHSLPFADNTFDVVHAHQVLQHVGDPVQALKELKRVVKPGGIVAARDSDFSAYTWHPSDPKLDEWKDLYLKIARSNGGEPDAGRRLLDWAQQAGFTQIEPGAFAWCFATPESRNYWGGMWEKRLLTGNIYKQAKEHGASEEQIQGISAAFGRWKDASSGWYMVPHGNIIATKTV</sequence>
<keyword evidence="10" id="KW-1185">Reference proteome</keyword>
<protein>
    <recommendedName>
        <fullName evidence="8">Methyltransferase type 11 domain-containing protein</fullName>
    </recommendedName>
</protein>
<evidence type="ECO:0000256" key="1">
    <source>
        <dbReference type="ARBA" id="ARBA00004141"/>
    </source>
</evidence>
<feature type="transmembrane region" description="Helical" evidence="7">
    <location>
        <begin position="217"/>
        <end position="236"/>
    </location>
</feature>
<comment type="similarity">
    <text evidence="6">Belongs to the major facilitator superfamily. Allantoate permease family.</text>
</comment>
<evidence type="ECO:0000313" key="10">
    <source>
        <dbReference type="Proteomes" id="UP001216638"/>
    </source>
</evidence>
<feature type="transmembrane region" description="Helical" evidence="7">
    <location>
        <begin position="94"/>
        <end position="115"/>
    </location>
</feature>
<evidence type="ECO:0000256" key="4">
    <source>
        <dbReference type="ARBA" id="ARBA00022989"/>
    </source>
</evidence>
<dbReference type="GO" id="GO:0008757">
    <property type="term" value="F:S-adenosylmethionine-dependent methyltransferase activity"/>
    <property type="evidence" value="ECO:0007669"/>
    <property type="project" value="InterPro"/>
</dbReference>
<keyword evidence="4 7" id="KW-1133">Transmembrane helix</keyword>
<feature type="transmembrane region" description="Helical" evidence="7">
    <location>
        <begin position="148"/>
        <end position="170"/>
    </location>
</feature>
<dbReference type="Gene3D" id="1.20.1250.20">
    <property type="entry name" value="MFS general substrate transporter like domains"/>
    <property type="match status" value="1"/>
</dbReference>
<feature type="transmembrane region" description="Helical" evidence="7">
    <location>
        <begin position="284"/>
        <end position="309"/>
    </location>
</feature>
<dbReference type="Pfam" id="PF08241">
    <property type="entry name" value="Methyltransf_11"/>
    <property type="match status" value="1"/>
</dbReference>
<dbReference type="CDD" id="cd02440">
    <property type="entry name" value="AdoMet_MTases"/>
    <property type="match status" value="2"/>
</dbReference>
<dbReference type="GO" id="GO:0022857">
    <property type="term" value="F:transmembrane transporter activity"/>
    <property type="evidence" value="ECO:0007669"/>
    <property type="project" value="InterPro"/>
</dbReference>
<evidence type="ECO:0000313" key="9">
    <source>
        <dbReference type="EMBL" id="WFC96260.1"/>
    </source>
</evidence>
<dbReference type="InterPro" id="IPR011701">
    <property type="entry name" value="MFS"/>
</dbReference>
<dbReference type="SUPFAM" id="SSF103473">
    <property type="entry name" value="MFS general substrate transporter"/>
    <property type="match status" value="1"/>
</dbReference>
<dbReference type="SUPFAM" id="SSF53335">
    <property type="entry name" value="S-adenosyl-L-methionine-dependent methyltransferases"/>
    <property type="match status" value="2"/>
</dbReference>
<dbReference type="InterPro" id="IPR013216">
    <property type="entry name" value="Methyltransf_11"/>
</dbReference>
<dbReference type="Pfam" id="PF07690">
    <property type="entry name" value="MFS_1"/>
    <property type="match status" value="1"/>
</dbReference>
<keyword evidence="2" id="KW-0813">Transport</keyword>
<accession>A0AAF0DU00</accession>
<dbReference type="PANTHER" id="PTHR43791:SF59">
    <property type="entry name" value="TRANSPORTER, PUTATIVE (AFU_ORTHOLOGUE AFUA_1G06550)-RELATED"/>
    <property type="match status" value="1"/>
</dbReference>
<gene>
    <name evidence="9" type="ORF">MBRA1_002916</name>
</gene>
<evidence type="ECO:0000256" key="3">
    <source>
        <dbReference type="ARBA" id="ARBA00022692"/>
    </source>
</evidence>
<dbReference type="Gene3D" id="3.40.50.150">
    <property type="entry name" value="Vaccinia Virus protein VP39"/>
    <property type="match status" value="2"/>
</dbReference>
<dbReference type="FunFam" id="1.20.1250.20:FF:000064">
    <property type="entry name" value="MFS allantoate transporter"/>
    <property type="match status" value="1"/>
</dbReference>
<dbReference type="GO" id="GO:0016020">
    <property type="term" value="C:membrane"/>
    <property type="evidence" value="ECO:0007669"/>
    <property type="project" value="UniProtKB-SubCell"/>
</dbReference>
<dbReference type="AlphaFoldDB" id="A0AAF0DU00"/>
<dbReference type="Proteomes" id="UP001216638">
    <property type="component" value="Chromosome 3"/>
</dbReference>
<feature type="transmembrane region" description="Helical" evidence="7">
    <location>
        <begin position="122"/>
        <end position="142"/>
    </location>
</feature>
<dbReference type="InterPro" id="IPR036259">
    <property type="entry name" value="MFS_trans_sf"/>
</dbReference>
<reference evidence="9" key="1">
    <citation type="submission" date="2023-03" db="EMBL/GenBank/DDBJ databases">
        <title>Mating type loci evolution in Malassezia.</title>
        <authorList>
            <person name="Coelho M.A."/>
        </authorList>
    </citation>
    <scope>NUCLEOTIDE SEQUENCE</scope>
    <source>
        <strain evidence="9">CBS 14135</strain>
    </source>
</reference>
<feature type="transmembrane region" description="Helical" evidence="7">
    <location>
        <begin position="352"/>
        <end position="374"/>
    </location>
</feature>
<comment type="subcellular location">
    <subcellularLocation>
        <location evidence="1">Membrane</location>
        <topology evidence="1">Multi-pass membrane protein</topology>
    </subcellularLocation>
</comment>
<feature type="domain" description="Methyltransferase type 11" evidence="8">
    <location>
        <begin position="530"/>
        <end position="624"/>
    </location>
</feature>
<keyword evidence="5 7" id="KW-0472">Membrane</keyword>
<evidence type="ECO:0000256" key="7">
    <source>
        <dbReference type="SAM" id="Phobius"/>
    </source>
</evidence>
<dbReference type="EMBL" id="CP119953">
    <property type="protein sequence ID" value="WFC96260.1"/>
    <property type="molecule type" value="Genomic_DNA"/>
</dbReference>
<evidence type="ECO:0000256" key="6">
    <source>
        <dbReference type="ARBA" id="ARBA00037968"/>
    </source>
</evidence>
<feature type="transmembrane region" description="Helical" evidence="7">
    <location>
        <begin position="182"/>
        <end position="205"/>
    </location>
</feature>
<evidence type="ECO:0000259" key="8">
    <source>
        <dbReference type="Pfam" id="PF08241"/>
    </source>
</evidence>
<feature type="transmembrane region" description="Helical" evidence="7">
    <location>
        <begin position="321"/>
        <end position="345"/>
    </location>
</feature>
<proteinExistence type="inferred from homology"/>
<keyword evidence="3 7" id="KW-0812">Transmembrane</keyword>